<gene>
    <name evidence="1" type="ORF">SAMN04488483_4959</name>
</gene>
<evidence type="ECO:0000313" key="2">
    <source>
        <dbReference type="Proteomes" id="UP001158048"/>
    </source>
</evidence>
<evidence type="ECO:0000313" key="1">
    <source>
        <dbReference type="EMBL" id="SMQ29598.1"/>
    </source>
</evidence>
<comment type="caution">
    <text evidence="1">The sequence shown here is derived from an EMBL/GenBank/DDBJ whole genome shotgun (WGS) entry which is preliminary data.</text>
</comment>
<reference evidence="1" key="1">
    <citation type="submission" date="2017-05" db="EMBL/GenBank/DDBJ databases">
        <authorList>
            <person name="Varghese N."/>
            <person name="Submissions S."/>
        </authorList>
    </citation>
    <scope>NUCLEOTIDE SEQUENCE</scope>
    <source>
        <strain evidence="1">LMG 28168</strain>
    </source>
</reference>
<name>A0ACD2UC67_9PSED</name>
<organism evidence="1 2">
    <name type="scientific">Pseudomonas helmanticensis</name>
    <dbReference type="NCBI Taxonomy" id="1471381"/>
    <lineage>
        <taxon>Bacteria</taxon>
        <taxon>Pseudomonadati</taxon>
        <taxon>Pseudomonadota</taxon>
        <taxon>Gammaproteobacteria</taxon>
        <taxon>Pseudomonadales</taxon>
        <taxon>Pseudomonadaceae</taxon>
        <taxon>Pseudomonas</taxon>
    </lineage>
</organism>
<keyword evidence="2" id="KW-1185">Reference proteome</keyword>
<dbReference type="EMBL" id="FXUY01000002">
    <property type="protein sequence ID" value="SMQ29598.1"/>
    <property type="molecule type" value="Genomic_DNA"/>
</dbReference>
<protein>
    <submittedName>
        <fullName evidence="1">Type I restriction enzyme, R subunit</fullName>
    </submittedName>
</protein>
<accession>A0ACD2UC67</accession>
<sequence length="795" mass="90913">MTNKKDLSERDICTKFITPALEQAGWDMQKQVREEVSFTDGRIYVKGNLTTRGKRKRADYVLYYKPNIPVAIIEAKDNGQTVMAGIQQGLDYATILDIPTVYSSNGDGFYEHDRTALSGSIEREISLSEFPTPEQLWERYKRYKGIATPEAERISAQDYFFDGTSRSPRYYQQIAINRTVEAVANGQERVLLTMATGTGKTYTAFQIIHRLWKAGAKKRILFLADRNALIDQTRRGDFRHFKDKMTVIKNKKIDKSYEIYLALYQGLTSYNEDKDAFREFSPDFFDLIVIDECHRGSASEDSAWREILDYFKTATHIGLTATPRETETVSSTEYFGDPIYIYSLKQGIQDGFLAPYKVLRVGLNVDLEGWRPEAGKTDKSGQLVDDRIYNRKDFDKNLVIDERTEAVAQKISEYLKKTNRFDKAIVFCVDIDHAQRMRSALANANSDLMAQNPKYIMQITGDNDEGKRELDNFISPEERYPVIATTSKLMTTGVDAQTCKLIVLDSNIGSMTEFKQIIGRGTRINEEFGKTFFTILDFRNVTDLFADPDFDGDPVRVKELGEDEEFETPEDEASEGDTITDEEGKEIIFEPPTEPPEIIDGGDIISEPRRKLYVNGVNVSILNERIQYMDGNGKLITGSLKDYTRQKVREQYQSLNDFLSKWRSADKKQAIIDELTEQGIVLENLKDAIGKEMDIFDMICHTAFDQPPLTRAERAKQVRKRDVFSQYGEQARKVLDALLDKYADEGIENIEDIKVLKINPFDRFGTPTEIINLFGGKQNYLQALTQLEQALYQVA</sequence>
<dbReference type="Proteomes" id="UP001158048">
    <property type="component" value="Unassembled WGS sequence"/>
</dbReference>
<proteinExistence type="predicted"/>